<feature type="transmembrane region" description="Helical" evidence="10">
    <location>
        <begin position="75"/>
        <end position="92"/>
    </location>
</feature>
<feature type="transmembrane region" description="Helical" evidence="10">
    <location>
        <begin position="43"/>
        <end position="63"/>
    </location>
</feature>
<dbReference type="SUPFAM" id="SSF55874">
    <property type="entry name" value="ATPase domain of HSP90 chaperone/DNA topoisomerase II/histidine kinase"/>
    <property type="match status" value="1"/>
</dbReference>
<dbReference type="PRINTS" id="PR00344">
    <property type="entry name" value="BCTRLSENSOR"/>
</dbReference>
<dbReference type="Gene3D" id="3.30.565.10">
    <property type="entry name" value="Histidine kinase-like ATPase, C-terminal domain"/>
    <property type="match status" value="1"/>
</dbReference>
<accession>A0A533IBB5</accession>
<evidence type="ECO:0000256" key="6">
    <source>
        <dbReference type="ARBA" id="ARBA00022777"/>
    </source>
</evidence>
<dbReference type="CDD" id="cd00082">
    <property type="entry name" value="HisKA"/>
    <property type="match status" value="1"/>
</dbReference>
<dbReference type="Pfam" id="PF02518">
    <property type="entry name" value="HATPase_c"/>
    <property type="match status" value="1"/>
</dbReference>
<feature type="domain" description="Response regulatory" evidence="12">
    <location>
        <begin position="451"/>
        <end position="561"/>
    </location>
</feature>
<evidence type="ECO:0000313" key="14">
    <source>
        <dbReference type="Proteomes" id="UP000315344"/>
    </source>
</evidence>
<dbReference type="InterPro" id="IPR036097">
    <property type="entry name" value="HisK_dim/P_sf"/>
</dbReference>
<feature type="modified residue" description="4-aspartylphosphate" evidence="9">
    <location>
        <position position="495"/>
    </location>
</feature>
<dbReference type="GO" id="GO:0000156">
    <property type="term" value="F:phosphorelay response regulator activity"/>
    <property type="evidence" value="ECO:0007669"/>
    <property type="project" value="TreeGrafter"/>
</dbReference>
<dbReference type="InterPro" id="IPR003594">
    <property type="entry name" value="HATPase_dom"/>
</dbReference>
<keyword evidence="3 9" id="KW-0597">Phosphoprotein</keyword>
<dbReference type="GO" id="GO:0000155">
    <property type="term" value="F:phosphorelay sensor kinase activity"/>
    <property type="evidence" value="ECO:0007669"/>
    <property type="project" value="InterPro"/>
</dbReference>
<evidence type="ECO:0000313" key="13">
    <source>
        <dbReference type="EMBL" id="TKW67072.1"/>
    </source>
</evidence>
<dbReference type="InterPro" id="IPR001789">
    <property type="entry name" value="Sig_transdc_resp-reg_receiver"/>
</dbReference>
<dbReference type="AlphaFoldDB" id="A0A533IBB5"/>
<evidence type="ECO:0000256" key="9">
    <source>
        <dbReference type="PROSITE-ProRule" id="PRU00169"/>
    </source>
</evidence>
<dbReference type="Gene3D" id="1.10.287.130">
    <property type="match status" value="1"/>
</dbReference>
<dbReference type="InterPro" id="IPR003661">
    <property type="entry name" value="HisK_dim/P_dom"/>
</dbReference>
<dbReference type="SMART" id="SM00448">
    <property type="entry name" value="REC"/>
    <property type="match status" value="1"/>
</dbReference>
<dbReference type="InterPro" id="IPR004358">
    <property type="entry name" value="Sig_transdc_His_kin-like_C"/>
</dbReference>
<organism evidence="13 14">
    <name type="scientific">Paracoccus denitrificans</name>
    <dbReference type="NCBI Taxonomy" id="266"/>
    <lineage>
        <taxon>Bacteria</taxon>
        <taxon>Pseudomonadati</taxon>
        <taxon>Pseudomonadota</taxon>
        <taxon>Alphaproteobacteria</taxon>
        <taxon>Rhodobacterales</taxon>
        <taxon>Paracoccaceae</taxon>
        <taxon>Paracoccus</taxon>
    </lineage>
</organism>
<dbReference type="InterPro" id="IPR036890">
    <property type="entry name" value="HATPase_C_sf"/>
</dbReference>
<evidence type="ECO:0000256" key="10">
    <source>
        <dbReference type="SAM" id="Phobius"/>
    </source>
</evidence>
<dbReference type="SMART" id="SM00387">
    <property type="entry name" value="HATPase_c"/>
    <property type="match status" value="1"/>
</dbReference>
<dbReference type="SMART" id="SM00388">
    <property type="entry name" value="HisKA"/>
    <property type="match status" value="1"/>
</dbReference>
<dbReference type="PANTHER" id="PTHR42878:SF7">
    <property type="entry name" value="SENSOR HISTIDINE KINASE GLRK"/>
    <property type="match status" value="1"/>
</dbReference>
<reference evidence="13 14" key="1">
    <citation type="journal article" date="2017" name="Nat. Commun.">
        <title>In situ click chemistry generation of cyclooxygenase-2 inhibitors.</title>
        <authorList>
            <person name="Bhardwaj A."/>
            <person name="Kaur J."/>
            <person name="Wuest M."/>
            <person name="Wuest F."/>
        </authorList>
    </citation>
    <scope>NUCLEOTIDE SEQUENCE [LARGE SCALE GENOMIC DNA]</scope>
    <source>
        <strain evidence="13">S2_012_000_R3_94</strain>
    </source>
</reference>
<comment type="caution">
    <text evidence="13">The sequence shown here is derived from an EMBL/GenBank/DDBJ whole genome shotgun (WGS) entry which is preliminary data.</text>
</comment>
<evidence type="ECO:0000256" key="7">
    <source>
        <dbReference type="ARBA" id="ARBA00022840"/>
    </source>
</evidence>
<keyword evidence="6 13" id="KW-0418">Kinase</keyword>
<feature type="transmembrane region" description="Helical" evidence="10">
    <location>
        <begin position="175"/>
        <end position="194"/>
    </location>
</feature>
<feature type="transmembrane region" description="Helical" evidence="10">
    <location>
        <begin position="147"/>
        <end position="169"/>
    </location>
</feature>
<feature type="transmembrane region" description="Helical" evidence="10">
    <location>
        <begin position="112"/>
        <end position="135"/>
    </location>
</feature>
<dbReference type="GO" id="GO:0005524">
    <property type="term" value="F:ATP binding"/>
    <property type="evidence" value="ECO:0007669"/>
    <property type="project" value="UniProtKB-KW"/>
</dbReference>
<evidence type="ECO:0000256" key="2">
    <source>
        <dbReference type="ARBA" id="ARBA00012438"/>
    </source>
</evidence>
<dbReference type="PANTHER" id="PTHR42878">
    <property type="entry name" value="TWO-COMPONENT HISTIDINE KINASE"/>
    <property type="match status" value="1"/>
</dbReference>
<dbReference type="Gene3D" id="3.40.50.2300">
    <property type="match status" value="1"/>
</dbReference>
<dbReference type="InterPro" id="IPR011006">
    <property type="entry name" value="CheY-like_superfamily"/>
</dbReference>
<evidence type="ECO:0000256" key="1">
    <source>
        <dbReference type="ARBA" id="ARBA00000085"/>
    </source>
</evidence>
<dbReference type="SUPFAM" id="SSF47384">
    <property type="entry name" value="Homodimeric domain of signal transducing histidine kinase"/>
    <property type="match status" value="1"/>
</dbReference>
<dbReference type="PROSITE" id="PS50110">
    <property type="entry name" value="RESPONSE_REGULATORY"/>
    <property type="match status" value="1"/>
</dbReference>
<keyword evidence="10" id="KW-0812">Transmembrane</keyword>
<dbReference type="PROSITE" id="PS50109">
    <property type="entry name" value="HIS_KIN"/>
    <property type="match status" value="1"/>
</dbReference>
<keyword evidence="7" id="KW-0067">ATP-binding</keyword>
<evidence type="ECO:0000259" key="11">
    <source>
        <dbReference type="PROSITE" id="PS50109"/>
    </source>
</evidence>
<dbReference type="Pfam" id="PF00072">
    <property type="entry name" value="Response_reg"/>
    <property type="match status" value="1"/>
</dbReference>
<keyword evidence="10" id="KW-0472">Membrane</keyword>
<dbReference type="SUPFAM" id="SSF52172">
    <property type="entry name" value="CheY-like"/>
    <property type="match status" value="1"/>
</dbReference>
<keyword evidence="8" id="KW-0902">Two-component regulatory system</keyword>
<dbReference type="CDD" id="cd00156">
    <property type="entry name" value="REC"/>
    <property type="match status" value="1"/>
</dbReference>
<dbReference type="GO" id="GO:0007234">
    <property type="term" value="P:osmosensory signaling via phosphorelay pathway"/>
    <property type="evidence" value="ECO:0007669"/>
    <property type="project" value="TreeGrafter"/>
</dbReference>
<gene>
    <name evidence="13" type="ORF">DI616_08360</name>
</gene>
<dbReference type="InterPro" id="IPR005467">
    <property type="entry name" value="His_kinase_dom"/>
</dbReference>
<evidence type="ECO:0000259" key="12">
    <source>
        <dbReference type="PROSITE" id="PS50110"/>
    </source>
</evidence>
<proteinExistence type="predicted"/>
<dbReference type="EC" id="2.7.13.3" evidence="2"/>
<evidence type="ECO:0000256" key="3">
    <source>
        <dbReference type="ARBA" id="ARBA00022553"/>
    </source>
</evidence>
<protein>
    <recommendedName>
        <fullName evidence="2">histidine kinase</fullName>
        <ecNumber evidence="2">2.7.13.3</ecNumber>
    </recommendedName>
</protein>
<dbReference type="EMBL" id="VAFL01000005">
    <property type="protein sequence ID" value="TKW67072.1"/>
    <property type="molecule type" value="Genomic_DNA"/>
</dbReference>
<feature type="domain" description="Histidine kinase" evidence="11">
    <location>
        <begin position="217"/>
        <end position="429"/>
    </location>
</feature>
<keyword evidence="5" id="KW-0547">Nucleotide-binding</keyword>
<keyword evidence="10" id="KW-1133">Transmembrane helix</keyword>
<evidence type="ECO:0000256" key="5">
    <source>
        <dbReference type="ARBA" id="ARBA00022741"/>
    </source>
</evidence>
<sequence>MICPRATYGGDALATENSAIRARRAISGSGTSGQSRDTEAGQALVRVIITIAFALYIALGIHLDKFDPQVRRVMIAYPPTMLLFTLLLALDIRRRPGVHHGRRALSMAADFGSITLVITLGDAFMAPIFAVLLSVTVGYGMRYGSRYLIGATLVAMLCLVVIGTCSPFWQQQPFVIAAFGLSLLFVPLYANALLSDTREAYRTADRANLAKARFLSHASHDLRQPVHAIGLFTNCLRDAKLSPTDVNMLDNIDHSLRSVTRMLRSLFDIATLDSGKVVVRTKAVPLGEVIRDVAHQYEAEIQRAGINLRWIDSSIIVDTDPGLLTVMLQNLVSNAVKYAAGSDVLIGCRRHGKTATLWVMDQGIGIEAGEHQRVFDEFYRVSSPGNDIEGIGLGLAILRRMADLLGVRVIFGSSPGKGTAVGIQGLVLATDAPVAMTIAPRLPKSLLHGARVALIEDDQAVLVSTQLLMERWGCQVQPFRTAPSTAIACDVIVADYDLGGPTTGVEAIRLIRAGQGQNIPAIIVTAHDEERVRDAVADPSLPILSKPTHPAELRSVMLGLLAEGSRPAAGA</sequence>
<evidence type="ECO:0000256" key="4">
    <source>
        <dbReference type="ARBA" id="ARBA00022679"/>
    </source>
</evidence>
<name>A0A533IBB5_PARDE</name>
<evidence type="ECO:0000256" key="8">
    <source>
        <dbReference type="ARBA" id="ARBA00023012"/>
    </source>
</evidence>
<dbReference type="GO" id="GO:0030295">
    <property type="term" value="F:protein kinase activator activity"/>
    <property type="evidence" value="ECO:0007669"/>
    <property type="project" value="TreeGrafter"/>
</dbReference>
<comment type="catalytic activity">
    <reaction evidence="1">
        <text>ATP + protein L-histidine = ADP + protein N-phospho-L-histidine.</text>
        <dbReference type="EC" id="2.7.13.3"/>
    </reaction>
</comment>
<dbReference type="Pfam" id="PF00512">
    <property type="entry name" value="HisKA"/>
    <property type="match status" value="1"/>
</dbReference>
<dbReference type="Proteomes" id="UP000315344">
    <property type="component" value="Unassembled WGS sequence"/>
</dbReference>
<keyword evidence="4" id="KW-0808">Transferase</keyword>
<dbReference type="InterPro" id="IPR050351">
    <property type="entry name" value="BphY/WalK/GraS-like"/>
</dbReference>